<dbReference type="Pfam" id="PF18962">
    <property type="entry name" value="Por_Secre_tail"/>
    <property type="match status" value="1"/>
</dbReference>
<keyword evidence="8" id="KW-0378">Hydrolase</keyword>
<dbReference type="SUPFAM" id="SSF52025">
    <property type="entry name" value="PA domain"/>
    <property type="match status" value="1"/>
</dbReference>
<dbReference type="Gene3D" id="3.50.30.30">
    <property type="match status" value="1"/>
</dbReference>
<dbReference type="CDD" id="cd09596">
    <property type="entry name" value="M36"/>
    <property type="match status" value="1"/>
</dbReference>
<accession>A0AAC9PVV6</accession>
<dbReference type="Gene3D" id="1.10.390.10">
    <property type="entry name" value="Neutral Protease Domain 2"/>
    <property type="match status" value="1"/>
</dbReference>
<evidence type="ECO:0000256" key="10">
    <source>
        <dbReference type="ARBA" id="ARBA00023049"/>
    </source>
</evidence>
<dbReference type="EMBL" id="CP019352">
    <property type="protein sequence ID" value="APX99229.1"/>
    <property type="molecule type" value="Genomic_DNA"/>
</dbReference>
<evidence type="ECO:0000313" key="14">
    <source>
        <dbReference type="EMBL" id="APX99229.1"/>
    </source>
</evidence>
<dbReference type="Pfam" id="PF02128">
    <property type="entry name" value="Peptidase_M36"/>
    <property type="match status" value="1"/>
</dbReference>
<evidence type="ECO:0000259" key="12">
    <source>
        <dbReference type="Pfam" id="PF02225"/>
    </source>
</evidence>
<sequence length="901" mass="97214">MKKNYIAGILTIVFLFTIQLVQAQNTLNNNQFGSLIQNWLNQNKEKYNLVESDLSSLIVNDSYFSEKTKINHIYINQAYQGVKIHNAISNVAIKDNYVFHYTNGLINNISSKVNTLVPVVNAESAINIVVDFYNLGTVSNLTLISNRDNNYVFNNGNISQTDIPVSLVFQKTNDNSIKLAWDLSIHALNGNNWYSVRVDAVTGEVLDTNDWIVKCNFEDENHKNHLHTTNNNHALNLFKSSATIMADGSSYNVFPIPVESPNHGSIQLITDPADDVASPFGWHDTDGASGAEFTTTRGNNVWAQEDISGNNNNLGASPNGTATLTFNFPFNSNQDPSGYIDTSITNLFYMNNYMHDVWYQYGFNEVSGNFQENNYGNGGFDGDSVNADAHDGSGINNATFGTPPDGSNPSMTMFLWSASGAATGFPLTVNNGTLAGGYNCGTASFGAPLPPAPLTADVALVVDNNFGQPASTDVNDACNTIINGAAINGKIAIVRRGVCEFASKVLAAENEGAVGVIVVNNVSDPLLTNMADGAVGNQVTIPSVLVSQAEGEAIIAALLNGETINASLVSVGPYQKDGSLDNGIVAHEYGHGISTRLSGGPSNSSCLTNPEQMGEGWSDWFALMLTMKATDLPETGRGIATYAVGQAVDGNGIRPAQYSTDFAVNNYTYNATNDNTFLGNDQNGNPVYWNRVVHNIGFVWGTVLWDLNWAYQNKYGFDADFYNGTGGNNKVMQLVIDGLKLQTCNPGMVDGRDALLAADMALTGGEDQCLIWEVFAARGLGFNASQGTSSNMEDQVEDFTMPPSTDPSLQNCTSLSVDEFNVSSQYSIYPNPANNVVNIKVKKNFGEVTMTLTDINGRVVLTKNTNLSSESQLNISSLQSGMYILTIKGEGINTNDKILKN</sequence>
<keyword evidence="11" id="KW-0865">Zymogen</keyword>
<dbReference type="Gene3D" id="3.10.170.10">
    <property type="match status" value="1"/>
</dbReference>
<keyword evidence="9" id="KW-0862">Zinc</keyword>
<gene>
    <name evidence="14" type="ORF">BWR22_02535</name>
</gene>
<evidence type="ECO:0000256" key="2">
    <source>
        <dbReference type="ARBA" id="ARBA00004613"/>
    </source>
</evidence>
<dbReference type="NCBIfam" id="TIGR04183">
    <property type="entry name" value="Por_Secre_tail"/>
    <property type="match status" value="1"/>
</dbReference>
<proteinExistence type="inferred from homology"/>
<name>A0AAC9PVV6_9FLAO</name>
<dbReference type="GO" id="GO:0005615">
    <property type="term" value="C:extracellular space"/>
    <property type="evidence" value="ECO:0007669"/>
    <property type="project" value="InterPro"/>
</dbReference>
<comment type="subcellular location">
    <subcellularLocation>
        <location evidence="2">Secreted</location>
    </subcellularLocation>
</comment>
<dbReference type="NCBIfam" id="NF038113">
    <property type="entry name" value="T9SSA_dep_M36"/>
    <property type="match status" value="1"/>
</dbReference>
<dbReference type="GO" id="GO:0004222">
    <property type="term" value="F:metalloendopeptidase activity"/>
    <property type="evidence" value="ECO:0007669"/>
    <property type="project" value="InterPro"/>
</dbReference>
<dbReference type="PANTHER" id="PTHR33478:SF1">
    <property type="entry name" value="EXTRACELLULAR METALLOPROTEINASE MEP"/>
    <property type="match status" value="1"/>
</dbReference>
<feature type="domain" description="PA" evidence="12">
    <location>
        <begin position="475"/>
        <end position="554"/>
    </location>
</feature>
<dbReference type="CDD" id="cd04818">
    <property type="entry name" value="PA_subtilisin_1"/>
    <property type="match status" value="1"/>
</dbReference>
<dbReference type="SUPFAM" id="SSF55486">
    <property type="entry name" value="Metalloproteases ('zincins'), catalytic domain"/>
    <property type="match status" value="1"/>
</dbReference>
<evidence type="ECO:0000256" key="5">
    <source>
        <dbReference type="ARBA" id="ARBA00022670"/>
    </source>
</evidence>
<dbReference type="RefSeq" id="WP_076731868.1">
    <property type="nucleotide sequence ID" value="NZ_CP019352.1"/>
</dbReference>
<evidence type="ECO:0000259" key="13">
    <source>
        <dbReference type="Pfam" id="PF18962"/>
    </source>
</evidence>
<dbReference type="InterPro" id="IPR026444">
    <property type="entry name" value="Secre_tail"/>
</dbReference>
<keyword evidence="10" id="KW-0482">Metalloprotease</keyword>
<dbReference type="AlphaFoldDB" id="A0AAC9PVV6"/>
<keyword evidence="7" id="KW-0732">Signal</keyword>
<protein>
    <submittedName>
        <fullName evidence="14">Peptidase</fullName>
    </submittedName>
</protein>
<dbReference type="InterPro" id="IPR050371">
    <property type="entry name" value="Fungal_virulence_M36"/>
</dbReference>
<evidence type="ECO:0000313" key="15">
    <source>
        <dbReference type="Proteomes" id="UP000187506"/>
    </source>
</evidence>
<evidence type="ECO:0000256" key="8">
    <source>
        <dbReference type="ARBA" id="ARBA00022801"/>
    </source>
</evidence>
<organism evidence="14 15">
    <name type="scientific">Lacinutrix venerupis</name>
    <dbReference type="NCBI Taxonomy" id="1486034"/>
    <lineage>
        <taxon>Bacteria</taxon>
        <taxon>Pseudomonadati</taxon>
        <taxon>Bacteroidota</taxon>
        <taxon>Flavobacteriia</taxon>
        <taxon>Flavobacteriales</taxon>
        <taxon>Flavobacteriaceae</taxon>
        <taxon>Lacinutrix</taxon>
    </lineage>
</organism>
<evidence type="ECO:0000256" key="9">
    <source>
        <dbReference type="ARBA" id="ARBA00022833"/>
    </source>
</evidence>
<dbReference type="KEGG" id="lvn:BWR22_02535"/>
<dbReference type="PANTHER" id="PTHR33478">
    <property type="entry name" value="EXTRACELLULAR METALLOPROTEINASE MEP"/>
    <property type="match status" value="1"/>
</dbReference>
<reference evidence="14 15" key="1">
    <citation type="submission" date="2017-01" db="EMBL/GenBank/DDBJ databases">
        <title>Complete genome of Lacinutrix venerupis DOK2-8 isolated from seawater in Dokdo.</title>
        <authorList>
            <person name="Chi W.-J."/>
            <person name="Kim J.H."/>
        </authorList>
    </citation>
    <scope>NUCLEOTIDE SEQUENCE [LARGE SCALE GENOMIC DNA]</scope>
    <source>
        <strain evidence="14 15">DOK2-8</strain>
    </source>
</reference>
<dbReference type="InterPro" id="IPR027268">
    <property type="entry name" value="Peptidase_M4/M1_CTD_sf"/>
</dbReference>
<evidence type="ECO:0000256" key="7">
    <source>
        <dbReference type="ARBA" id="ARBA00022729"/>
    </source>
</evidence>
<dbReference type="GO" id="GO:0006508">
    <property type="term" value="P:proteolysis"/>
    <property type="evidence" value="ECO:0007669"/>
    <property type="project" value="UniProtKB-KW"/>
</dbReference>
<dbReference type="Pfam" id="PF02225">
    <property type="entry name" value="PA"/>
    <property type="match status" value="1"/>
</dbReference>
<dbReference type="Proteomes" id="UP000187506">
    <property type="component" value="Chromosome"/>
</dbReference>
<comment type="similarity">
    <text evidence="3">Belongs to the peptidase M36 family.</text>
</comment>
<evidence type="ECO:0000256" key="11">
    <source>
        <dbReference type="ARBA" id="ARBA00023145"/>
    </source>
</evidence>
<dbReference type="InterPro" id="IPR001842">
    <property type="entry name" value="Peptidase_M36"/>
</dbReference>
<keyword evidence="5" id="KW-0645">Protease</keyword>
<keyword evidence="15" id="KW-1185">Reference proteome</keyword>
<evidence type="ECO:0000256" key="3">
    <source>
        <dbReference type="ARBA" id="ARBA00006006"/>
    </source>
</evidence>
<keyword evidence="4" id="KW-0964">Secreted</keyword>
<evidence type="ECO:0000256" key="1">
    <source>
        <dbReference type="ARBA" id="ARBA00001947"/>
    </source>
</evidence>
<dbReference type="InterPro" id="IPR046450">
    <property type="entry name" value="PA_dom_sf"/>
</dbReference>
<dbReference type="GO" id="GO:0008270">
    <property type="term" value="F:zinc ion binding"/>
    <property type="evidence" value="ECO:0007669"/>
    <property type="project" value="InterPro"/>
</dbReference>
<comment type="cofactor">
    <cofactor evidence="1">
        <name>Zn(2+)</name>
        <dbReference type="ChEBI" id="CHEBI:29105"/>
    </cofactor>
</comment>
<evidence type="ECO:0000256" key="4">
    <source>
        <dbReference type="ARBA" id="ARBA00022525"/>
    </source>
</evidence>
<keyword evidence="6" id="KW-0479">Metal-binding</keyword>
<evidence type="ECO:0000256" key="6">
    <source>
        <dbReference type="ARBA" id="ARBA00022723"/>
    </source>
</evidence>
<feature type="domain" description="Secretion system C-terminal sorting" evidence="13">
    <location>
        <begin position="828"/>
        <end position="898"/>
    </location>
</feature>
<dbReference type="InterPro" id="IPR003137">
    <property type="entry name" value="PA_domain"/>
</dbReference>